<dbReference type="Gene3D" id="2.120.10.30">
    <property type="entry name" value="TolB, C-terminal domain"/>
    <property type="match status" value="1"/>
</dbReference>
<organism evidence="1 2">
    <name type="scientific">Mytilus edulis</name>
    <name type="common">Blue mussel</name>
    <dbReference type="NCBI Taxonomy" id="6550"/>
    <lineage>
        <taxon>Eukaryota</taxon>
        <taxon>Metazoa</taxon>
        <taxon>Spiralia</taxon>
        <taxon>Lophotrochozoa</taxon>
        <taxon>Mollusca</taxon>
        <taxon>Bivalvia</taxon>
        <taxon>Autobranchia</taxon>
        <taxon>Pteriomorphia</taxon>
        <taxon>Mytilida</taxon>
        <taxon>Mytiloidea</taxon>
        <taxon>Mytilidae</taxon>
        <taxon>Mytilinae</taxon>
        <taxon>Mytilus</taxon>
    </lineage>
</organism>
<proteinExistence type="predicted"/>
<gene>
    <name evidence="1" type="ORF">MEDL_14214</name>
</gene>
<accession>A0A8S3QVG4</accession>
<keyword evidence="2" id="KW-1185">Reference proteome</keyword>
<dbReference type="GO" id="GO:0043161">
    <property type="term" value="P:proteasome-mediated ubiquitin-dependent protein catabolic process"/>
    <property type="evidence" value="ECO:0007669"/>
    <property type="project" value="TreeGrafter"/>
</dbReference>
<dbReference type="InterPro" id="IPR050952">
    <property type="entry name" value="TRIM-NHL_E3_ligases"/>
</dbReference>
<dbReference type="OrthoDB" id="6156532at2759"/>
<dbReference type="PANTHER" id="PTHR24104:SF25">
    <property type="entry name" value="PROTEIN LIN-41"/>
    <property type="match status" value="1"/>
</dbReference>
<dbReference type="AlphaFoldDB" id="A0A8S3QVG4"/>
<dbReference type="GO" id="GO:0000209">
    <property type="term" value="P:protein polyubiquitination"/>
    <property type="evidence" value="ECO:0007669"/>
    <property type="project" value="TreeGrafter"/>
</dbReference>
<name>A0A8S3QVG4_MYTED</name>
<dbReference type="Proteomes" id="UP000683360">
    <property type="component" value="Unassembled WGS sequence"/>
</dbReference>
<dbReference type="GO" id="GO:0008270">
    <property type="term" value="F:zinc ion binding"/>
    <property type="evidence" value="ECO:0007669"/>
    <property type="project" value="UniProtKB-KW"/>
</dbReference>
<dbReference type="PANTHER" id="PTHR24104">
    <property type="entry name" value="E3 UBIQUITIN-PROTEIN LIGASE NHLRC1-RELATED"/>
    <property type="match status" value="1"/>
</dbReference>
<sequence>MPCYVLDVLYISKDDTLAVSSVQGIIIINLKRKQITRTISINSEIDGITLMENKLIYSGRNDGIRMINLDDESITQIVQDKMPRHCYIATFRNQIYHTNSETHAVTCYDQQGKPQWTFKNESLLKYPRGIDVDMDGNVYVVGFKSHNLVVISPDGQRHREVLAASDGLDRPFSLCFDNSKKQLLVANYNNEAHLYTFILKDFAIVYQF</sequence>
<evidence type="ECO:0000313" key="1">
    <source>
        <dbReference type="EMBL" id="CAG2199512.1"/>
    </source>
</evidence>
<dbReference type="SUPFAM" id="SSF101898">
    <property type="entry name" value="NHL repeat"/>
    <property type="match status" value="1"/>
</dbReference>
<dbReference type="InterPro" id="IPR011042">
    <property type="entry name" value="6-blade_b-propeller_TolB-like"/>
</dbReference>
<reference evidence="1" key="1">
    <citation type="submission" date="2021-03" db="EMBL/GenBank/DDBJ databases">
        <authorList>
            <person name="Bekaert M."/>
        </authorList>
    </citation>
    <scope>NUCLEOTIDE SEQUENCE</scope>
</reference>
<dbReference type="EMBL" id="CAJPWZ010000722">
    <property type="protein sequence ID" value="CAG2199512.1"/>
    <property type="molecule type" value="Genomic_DNA"/>
</dbReference>
<dbReference type="GO" id="GO:0061630">
    <property type="term" value="F:ubiquitin protein ligase activity"/>
    <property type="evidence" value="ECO:0007669"/>
    <property type="project" value="TreeGrafter"/>
</dbReference>
<evidence type="ECO:0000313" key="2">
    <source>
        <dbReference type="Proteomes" id="UP000683360"/>
    </source>
</evidence>
<comment type="caution">
    <text evidence="1">The sequence shown here is derived from an EMBL/GenBank/DDBJ whole genome shotgun (WGS) entry which is preliminary data.</text>
</comment>
<protein>
    <submittedName>
        <fullName evidence="1">Uncharacterized protein</fullName>
    </submittedName>
</protein>